<evidence type="ECO:0000256" key="1">
    <source>
        <dbReference type="SAM" id="MobiDB-lite"/>
    </source>
</evidence>
<name>A0A9Q1FVD5_SYNKA</name>
<comment type="caution">
    <text evidence="2">The sequence shown here is derived from an EMBL/GenBank/DDBJ whole genome shotgun (WGS) entry which is preliminary data.</text>
</comment>
<dbReference type="EMBL" id="JAINUF010000003">
    <property type="protein sequence ID" value="KAJ8368438.1"/>
    <property type="molecule type" value="Genomic_DNA"/>
</dbReference>
<organism evidence="2 3">
    <name type="scientific">Synaphobranchus kaupii</name>
    <name type="common">Kaup's arrowtooth eel</name>
    <dbReference type="NCBI Taxonomy" id="118154"/>
    <lineage>
        <taxon>Eukaryota</taxon>
        <taxon>Metazoa</taxon>
        <taxon>Chordata</taxon>
        <taxon>Craniata</taxon>
        <taxon>Vertebrata</taxon>
        <taxon>Euteleostomi</taxon>
        <taxon>Actinopterygii</taxon>
        <taxon>Neopterygii</taxon>
        <taxon>Teleostei</taxon>
        <taxon>Anguilliformes</taxon>
        <taxon>Synaphobranchidae</taxon>
        <taxon>Synaphobranchus</taxon>
    </lineage>
</organism>
<keyword evidence="3" id="KW-1185">Reference proteome</keyword>
<feature type="compositionally biased region" description="Basic and acidic residues" evidence="1">
    <location>
        <begin position="32"/>
        <end position="43"/>
    </location>
</feature>
<gene>
    <name evidence="2" type="ORF">SKAU_G00084660</name>
</gene>
<proteinExistence type="predicted"/>
<sequence>MLFKTRYTKKRAESQHKAVLERSSPGVSSDSQRSKRPDLDHLVKRQLAPTSPAHRKNPRTLVGPVYRRRRPSPDTVKHKGAAGYGPPRNIRYPRRRPGPLSHVPAMGPKTNLRPPSPSAGPQCLALQSITYYTSKQRDKLTHCTTCRVGTLLIPSADPAGAPGAHGFLRGGDEGADAGRARPRALTQRRTLGRPLLCALRAVIKGRNSLM</sequence>
<feature type="compositionally biased region" description="Basic and acidic residues" evidence="1">
    <location>
        <begin position="10"/>
        <end position="20"/>
    </location>
</feature>
<protein>
    <submittedName>
        <fullName evidence="2">Uncharacterized protein</fullName>
    </submittedName>
</protein>
<evidence type="ECO:0000313" key="2">
    <source>
        <dbReference type="EMBL" id="KAJ8368438.1"/>
    </source>
</evidence>
<reference evidence="2" key="1">
    <citation type="journal article" date="2023" name="Science">
        <title>Genome structures resolve the early diversification of teleost fishes.</title>
        <authorList>
            <person name="Parey E."/>
            <person name="Louis A."/>
            <person name="Montfort J."/>
            <person name="Bouchez O."/>
            <person name="Roques C."/>
            <person name="Iampietro C."/>
            <person name="Lluch J."/>
            <person name="Castinel A."/>
            <person name="Donnadieu C."/>
            <person name="Desvignes T."/>
            <person name="Floi Bucao C."/>
            <person name="Jouanno E."/>
            <person name="Wen M."/>
            <person name="Mejri S."/>
            <person name="Dirks R."/>
            <person name="Jansen H."/>
            <person name="Henkel C."/>
            <person name="Chen W.J."/>
            <person name="Zahm M."/>
            <person name="Cabau C."/>
            <person name="Klopp C."/>
            <person name="Thompson A.W."/>
            <person name="Robinson-Rechavi M."/>
            <person name="Braasch I."/>
            <person name="Lecointre G."/>
            <person name="Bobe J."/>
            <person name="Postlethwait J.H."/>
            <person name="Berthelot C."/>
            <person name="Roest Crollius H."/>
            <person name="Guiguen Y."/>
        </authorList>
    </citation>
    <scope>NUCLEOTIDE SEQUENCE</scope>
    <source>
        <strain evidence="2">WJC10195</strain>
    </source>
</reference>
<evidence type="ECO:0000313" key="3">
    <source>
        <dbReference type="Proteomes" id="UP001152622"/>
    </source>
</evidence>
<dbReference type="Proteomes" id="UP001152622">
    <property type="component" value="Chromosome 3"/>
</dbReference>
<feature type="region of interest" description="Disordered" evidence="1">
    <location>
        <begin position="1"/>
        <end position="96"/>
    </location>
</feature>
<accession>A0A9Q1FVD5</accession>
<dbReference type="AlphaFoldDB" id="A0A9Q1FVD5"/>